<feature type="compositionally biased region" description="Polar residues" evidence="1">
    <location>
        <begin position="164"/>
        <end position="174"/>
    </location>
</feature>
<keyword evidence="2" id="KW-0472">Membrane</keyword>
<evidence type="ECO:0000313" key="4">
    <source>
        <dbReference type="Proteomes" id="UP001145021"/>
    </source>
</evidence>
<feature type="transmembrane region" description="Helical" evidence="2">
    <location>
        <begin position="40"/>
        <end position="59"/>
    </location>
</feature>
<keyword evidence="4" id="KW-1185">Reference proteome</keyword>
<dbReference type="Proteomes" id="UP001145021">
    <property type="component" value="Unassembled WGS sequence"/>
</dbReference>
<keyword evidence="2" id="KW-0812">Transmembrane</keyword>
<sequence>MVHYPPSYPNDQPTNSYYGNMAHVHSLHNFAKKKRFDISIGLQSALSIIYLSELVYYFVRLRHLAGTQPAAWRASLMTILLILDLAMIWLTVRSKRTAIKGSASSSPVANGETGTGFGVFGNQGPNPYATPMDRLDAQSGNYSAHHPELGPYNANAPRAPEPLNLNSTHPSLHINNEPRRSHLNTPITE</sequence>
<evidence type="ECO:0000313" key="3">
    <source>
        <dbReference type="EMBL" id="KAJ1646111.1"/>
    </source>
</evidence>
<dbReference type="AlphaFoldDB" id="A0A9W7XMW3"/>
<accession>A0A9W7XMW3</accession>
<gene>
    <name evidence="3" type="ORF">LPJ64_002391</name>
</gene>
<reference evidence="3" key="1">
    <citation type="submission" date="2022-07" db="EMBL/GenBank/DDBJ databases">
        <title>Phylogenomic reconstructions and comparative analyses of Kickxellomycotina fungi.</title>
        <authorList>
            <person name="Reynolds N.K."/>
            <person name="Stajich J.E."/>
            <person name="Barry K."/>
            <person name="Grigoriev I.V."/>
            <person name="Crous P."/>
            <person name="Smith M.E."/>
        </authorList>
    </citation>
    <scope>NUCLEOTIDE SEQUENCE</scope>
    <source>
        <strain evidence="3">NBRC 105413</strain>
    </source>
</reference>
<protein>
    <submittedName>
        <fullName evidence="3">Uncharacterized protein</fullName>
    </submittedName>
</protein>
<organism evidence="3 4">
    <name type="scientific">Coemansia asiatica</name>
    <dbReference type="NCBI Taxonomy" id="1052880"/>
    <lineage>
        <taxon>Eukaryota</taxon>
        <taxon>Fungi</taxon>
        <taxon>Fungi incertae sedis</taxon>
        <taxon>Zoopagomycota</taxon>
        <taxon>Kickxellomycotina</taxon>
        <taxon>Kickxellomycetes</taxon>
        <taxon>Kickxellales</taxon>
        <taxon>Kickxellaceae</taxon>
        <taxon>Coemansia</taxon>
    </lineage>
</organism>
<evidence type="ECO:0000256" key="1">
    <source>
        <dbReference type="SAM" id="MobiDB-lite"/>
    </source>
</evidence>
<comment type="caution">
    <text evidence="3">The sequence shown here is derived from an EMBL/GenBank/DDBJ whole genome shotgun (WGS) entry which is preliminary data.</text>
</comment>
<proteinExistence type="predicted"/>
<evidence type="ECO:0000256" key="2">
    <source>
        <dbReference type="SAM" id="Phobius"/>
    </source>
</evidence>
<feature type="region of interest" description="Disordered" evidence="1">
    <location>
        <begin position="128"/>
        <end position="189"/>
    </location>
</feature>
<name>A0A9W7XMW3_9FUNG</name>
<dbReference type="EMBL" id="JANBOH010000075">
    <property type="protein sequence ID" value="KAJ1646111.1"/>
    <property type="molecule type" value="Genomic_DNA"/>
</dbReference>
<feature type="transmembrane region" description="Helical" evidence="2">
    <location>
        <begin position="71"/>
        <end position="92"/>
    </location>
</feature>
<keyword evidence="2" id="KW-1133">Transmembrane helix</keyword>